<organism evidence="1 2">
    <name type="scientific">Salmonirosea aquatica</name>
    <dbReference type="NCBI Taxonomy" id="2654236"/>
    <lineage>
        <taxon>Bacteria</taxon>
        <taxon>Pseudomonadati</taxon>
        <taxon>Bacteroidota</taxon>
        <taxon>Cytophagia</taxon>
        <taxon>Cytophagales</taxon>
        <taxon>Spirosomataceae</taxon>
        <taxon>Salmonirosea</taxon>
    </lineage>
</organism>
<dbReference type="RefSeq" id="WP_152764753.1">
    <property type="nucleotide sequence ID" value="NZ_WHLY01000002.1"/>
</dbReference>
<dbReference type="Proteomes" id="UP000479293">
    <property type="component" value="Unassembled WGS sequence"/>
</dbReference>
<sequence>MPFHTHEEIEQRLMLVSEQYLQGVPQFRIAAMAGVTPSQVSQDLKALRQRWRDTNLSNIDDIITDQLVKLDRMESELWDAWERSKRDFTEHRKKGTGLATVEGKDGKDDEMIAISEVTHTTKEKEPNAAYMSGILAIIDKRLTILGVESGGLNADKTIVVKIKA</sequence>
<accession>A0A7C9FTE0</accession>
<comment type="caution">
    <text evidence="1">The sequence shown here is derived from an EMBL/GenBank/DDBJ whole genome shotgun (WGS) entry which is preliminary data.</text>
</comment>
<keyword evidence="2" id="KW-1185">Reference proteome</keyword>
<dbReference type="AlphaFoldDB" id="A0A7C9FTE0"/>
<name>A0A7C9FTE0_9BACT</name>
<proteinExistence type="predicted"/>
<reference evidence="1 2" key="1">
    <citation type="submission" date="2019-10" db="EMBL/GenBank/DDBJ databases">
        <title>Draft Genome Sequence of Cytophagaceae sp. SJW1-29.</title>
        <authorList>
            <person name="Choi A."/>
        </authorList>
    </citation>
    <scope>NUCLEOTIDE SEQUENCE [LARGE SCALE GENOMIC DNA]</scope>
    <source>
        <strain evidence="1 2">SJW1-29</strain>
    </source>
</reference>
<gene>
    <name evidence="1" type="ORF">GBK04_25730</name>
</gene>
<evidence type="ECO:0000313" key="2">
    <source>
        <dbReference type="Proteomes" id="UP000479293"/>
    </source>
</evidence>
<dbReference type="EMBL" id="WHLY01000002">
    <property type="protein sequence ID" value="MPR36652.1"/>
    <property type="molecule type" value="Genomic_DNA"/>
</dbReference>
<evidence type="ECO:0000313" key="1">
    <source>
        <dbReference type="EMBL" id="MPR36652.1"/>
    </source>
</evidence>
<protein>
    <submittedName>
        <fullName evidence="1">Uncharacterized protein</fullName>
    </submittedName>
</protein>